<reference evidence="1" key="1">
    <citation type="journal article" date="2020" name="mSystems">
        <title>Genome- and Community-Level Interaction Insights into Carbon Utilization and Element Cycling Functions of Hydrothermarchaeota in Hydrothermal Sediment.</title>
        <authorList>
            <person name="Zhou Z."/>
            <person name="Liu Y."/>
            <person name="Xu W."/>
            <person name="Pan J."/>
            <person name="Luo Z.H."/>
            <person name="Li M."/>
        </authorList>
    </citation>
    <scope>NUCLEOTIDE SEQUENCE [LARGE SCALE GENOMIC DNA]</scope>
    <source>
        <strain evidence="1">SpSt-456</strain>
    </source>
</reference>
<accession>A0A832A597</accession>
<comment type="caution">
    <text evidence="1">The sequence shown here is derived from an EMBL/GenBank/DDBJ whole genome shotgun (WGS) entry which is preliminary data.</text>
</comment>
<protein>
    <submittedName>
        <fullName evidence="1">Uncharacterized protein</fullName>
    </submittedName>
</protein>
<dbReference type="EMBL" id="DSTK01000044">
    <property type="protein sequence ID" value="HFK98853.1"/>
    <property type="molecule type" value="Genomic_DNA"/>
</dbReference>
<organism evidence="1">
    <name type="scientific">Desulfacinum infernum</name>
    <dbReference type="NCBI Taxonomy" id="35837"/>
    <lineage>
        <taxon>Bacteria</taxon>
        <taxon>Pseudomonadati</taxon>
        <taxon>Thermodesulfobacteriota</taxon>
        <taxon>Syntrophobacteria</taxon>
        <taxon>Syntrophobacterales</taxon>
        <taxon>Syntrophobacteraceae</taxon>
        <taxon>Desulfacinum</taxon>
    </lineage>
</organism>
<name>A0A832A597_9BACT</name>
<sequence length="132" mass="14875">MMVRVIEEKDQERRKLPVPLVVEILPGQAAEGLLEVFEPGTYEGRTLQELVDVILARQDLSVEEREILEDILLQMERGVLLCGGRPIEGDPLDRARVEETDEGEKYYYVAVRALRPQEGGLSGSWEAAVRGQ</sequence>
<evidence type="ECO:0000313" key="1">
    <source>
        <dbReference type="EMBL" id="HFK98853.1"/>
    </source>
</evidence>
<proteinExistence type="predicted"/>
<gene>
    <name evidence="1" type="ORF">ENS06_16195</name>
</gene>
<dbReference type="AlphaFoldDB" id="A0A832A597"/>